<sequence length="260" mass="29641">MAPRTTQIFRANKAGRDLGEILLDQSKSELGELKQKGLTRAKEVFLINHSFEELEGGQRIFADLLIKSEPPDERTHLISNLSNSYDETNGNSIQYGEGDLSNDNQSTDPEPSSRIRKQNSSFKTITTKMEKMEFEDLKRLLGVYILDNVRNNSTWDRSIDNGFTTLGAQLGVQSVVSHQDHLWFNLELETEELAEEEFTRWVSFAGGYGYDRWWLEMSPIHRWSYQLPFINHFKTIHTGPLVSLISHGGLSVGLSLMDSL</sequence>
<evidence type="ECO:0000313" key="3">
    <source>
        <dbReference type="Proteomes" id="UP001153365"/>
    </source>
</evidence>
<evidence type="ECO:0000256" key="1">
    <source>
        <dbReference type="SAM" id="MobiDB-lite"/>
    </source>
</evidence>
<keyword evidence="3" id="KW-1185">Reference proteome</keyword>
<organism evidence="2 3">
    <name type="scientific">Phakopsora pachyrhizi</name>
    <name type="common">Asian soybean rust disease fungus</name>
    <dbReference type="NCBI Taxonomy" id="170000"/>
    <lineage>
        <taxon>Eukaryota</taxon>
        <taxon>Fungi</taxon>
        <taxon>Dikarya</taxon>
        <taxon>Basidiomycota</taxon>
        <taxon>Pucciniomycotina</taxon>
        <taxon>Pucciniomycetes</taxon>
        <taxon>Pucciniales</taxon>
        <taxon>Phakopsoraceae</taxon>
        <taxon>Phakopsora</taxon>
    </lineage>
</organism>
<dbReference type="AlphaFoldDB" id="A0AAV0AMB3"/>
<gene>
    <name evidence="2" type="ORF">PPACK8108_LOCUS2673</name>
</gene>
<comment type="caution">
    <text evidence="2">The sequence shown here is derived from an EMBL/GenBank/DDBJ whole genome shotgun (WGS) entry which is preliminary data.</text>
</comment>
<feature type="compositionally biased region" description="Polar residues" evidence="1">
    <location>
        <begin position="101"/>
        <end position="110"/>
    </location>
</feature>
<protein>
    <submittedName>
        <fullName evidence="2">Uncharacterized protein</fullName>
    </submittedName>
</protein>
<dbReference type="EMBL" id="CALTRL010000450">
    <property type="protein sequence ID" value="CAH7668203.1"/>
    <property type="molecule type" value="Genomic_DNA"/>
</dbReference>
<evidence type="ECO:0000313" key="2">
    <source>
        <dbReference type="EMBL" id="CAH7668203.1"/>
    </source>
</evidence>
<name>A0AAV0AMB3_PHAPC</name>
<feature type="compositionally biased region" description="Polar residues" evidence="1">
    <location>
        <begin position="81"/>
        <end position="94"/>
    </location>
</feature>
<proteinExistence type="predicted"/>
<reference evidence="2" key="1">
    <citation type="submission" date="2022-06" db="EMBL/GenBank/DDBJ databases">
        <authorList>
            <consortium name="SYNGENTA / RWTH Aachen University"/>
        </authorList>
    </citation>
    <scope>NUCLEOTIDE SEQUENCE</scope>
</reference>
<dbReference type="Proteomes" id="UP001153365">
    <property type="component" value="Unassembled WGS sequence"/>
</dbReference>
<feature type="region of interest" description="Disordered" evidence="1">
    <location>
        <begin position="81"/>
        <end position="120"/>
    </location>
</feature>
<accession>A0AAV0AMB3</accession>